<dbReference type="Gene3D" id="2.40.160.210">
    <property type="entry name" value="Acyl-CoA thioesterase, double hotdog domain"/>
    <property type="match status" value="1"/>
</dbReference>
<comment type="caution">
    <text evidence="3">The sequence shown here is derived from an EMBL/GenBank/DDBJ whole genome shotgun (WGS) entry which is preliminary data.</text>
</comment>
<evidence type="ECO:0000259" key="1">
    <source>
        <dbReference type="Pfam" id="PF13622"/>
    </source>
</evidence>
<dbReference type="Pfam" id="PF13622">
    <property type="entry name" value="4HBT_3"/>
    <property type="match status" value="1"/>
</dbReference>
<dbReference type="RefSeq" id="WP_055000635.1">
    <property type="nucleotide sequence ID" value="NZ_FNKU01000001.1"/>
</dbReference>
<dbReference type="Pfam" id="PF20789">
    <property type="entry name" value="4HBT_3C"/>
    <property type="match status" value="1"/>
</dbReference>
<dbReference type="InterPro" id="IPR049449">
    <property type="entry name" value="TesB_ACOT8-like_N"/>
</dbReference>
<dbReference type="InterPro" id="IPR029069">
    <property type="entry name" value="HotDog_dom_sf"/>
</dbReference>
<dbReference type="InterPro" id="IPR042171">
    <property type="entry name" value="Acyl-CoA_hotdog"/>
</dbReference>
<organism evidence="3 4">
    <name type="scientific">Pseudomonas cannabina</name>
    <dbReference type="NCBI Taxonomy" id="86840"/>
    <lineage>
        <taxon>Bacteria</taxon>
        <taxon>Pseudomonadati</taxon>
        <taxon>Pseudomonadota</taxon>
        <taxon>Gammaproteobacteria</taxon>
        <taxon>Pseudomonadales</taxon>
        <taxon>Pseudomonadaceae</taxon>
        <taxon>Pseudomonas</taxon>
    </lineage>
</organism>
<name>A0A3M3KGF8_PSECA</name>
<feature type="domain" description="Acyl-CoA thioesterase-like C-terminal" evidence="2">
    <location>
        <begin position="131"/>
        <end position="255"/>
    </location>
</feature>
<evidence type="ECO:0000313" key="3">
    <source>
        <dbReference type="EMBL" id="RMN22190.1"/>
    </source>
</evidence>
<protein>
    <recommendedName>
        <fullName evidence="5">Acyl-CoA thioesterase II</fullName>
    </recommendedName>
</protein>
<gene>
    <name evidence="3" type="ORF">ALQ64_04062</name>
</gene>
<feature type="domain" description="Acyl-CoA thioesterase-like N-terminal HotDog" evidence="1">
    <location>
        <begin position="20"/>
        <end position="102"/>
    </location>
</feature>
<evidence type="ECO:0008006" key="5">
    <source>
        <dbReference type="Google" id="ProtNLM"/>
    </source>
</evidence>
<accession>A0A3M3KGF8</accession>
<evidence type="ECO:0000259" key="2">
    <source>
        <dbReference type="Pfam" id="PF20789"/>
    </source>
</evidence>
<proteinExistence type="predicted"/>
<dbReference type="Proteomes" id="UP000281372">
    <property type="component" value="Unassembled WGS sequence"/>
</dbReference>
<dbReference type="EMBL" id="RBOW01000806">
    <property type="protein sequence ID" value="RMN22190.1"/>
    <property type="molecule type" value="Genomic_DNA"/>
</dbReference>
<sequence length="258" mass="28226">MISLGQLIKDFRSTEPFTVPANWLQGRTVYGGLTTALSLEAVRQKTDVPLDHLRSVQALFVNPSSQEQVFETTVLHKGKSVTTIATECFSSEALALRTSMVFTAHRTTRIQHTYPQPPVAERPENIIELARPHAPACIHNFEIRPATGGALPFSGASFPQMVMWARHLDSEGVDPMVALIALADVLPPAAATVLTEPVPLSTISWAFDIITLPRSGEWFLLKSSSCQAGGGYSLQDMEIWSERGELILMGRQTVAIFA</sequence>
<evidence type="ECO:0000313" key="4">
    <source>
        <dbReference type="Proteomes" id="UP000281372"/>
    </source>
</evidence>
<dbReference type="InterPro" id="IPR049450">
    <property type="entry name" value="ACOT8-like_C"/>
</dbReference>
<dbReference type="SUPFAM" id="SSF54637">
    <property type="entry name" value="Thioesterase/thiol ester dehydrase-isomerase"/>
    <property type="match status" value="2"/>
</dbReference>
<dbReference type="AlphaFoldDB" id="A0A3M3KGF8"/>
<reference evidence="3 4" key="1">
    <citation type="submission" date="2018-08" db="EMBL/GenBank/DDBJ databases">
        <title>Recombination of ecologically and evolutionarily significant loci maintains genetic cohesion in the Pseudomonas syringae species complex.</title>
        <authorList>
            <person name="Dillon M."/>
            <person name="Thakur S."/>
            <person name="Almeida R.N.D."/>
            <person name="Weir B.S."/>
            <person name="Guttman D.S."/>
        </authorList>
    </citation>
    <scope>NUCLEOTIDE SEQUENCE [LARGE SCALE GENOMIC DNA]</scope>
    <source>
        <strain evidence="3 4">ICMP 2821</strain>
    </source>
</reference>